<accession>A0A2H1EE58</accession>
<evidence type="ECO:0000259" key="1">
    <source>
        <dbReference type="Pfam" id="PF08241"/>
    </source>
</evidence>
<dbReference type="RefSeq" id="WP_101008887.1">
    <property type="nucleotide sequence ID" value="NZ_FRFC01000001.1"/>
</dbReference>
<evidence type="ECO:0000313" key="2">
    <source>
        <dbReference type="EMBL" id="SHO42672.1"/>
    </source>
</evidence>
<evidence type="ECO:0000313" key="3">
    <source>
        <dbReference type="Proteomes" id="UP000232412"/>
    </source>
</evidence>
<dbReference type="SUPFAM" id="SSF53335">
    <property type="entry name" value="S-adenosyl-L-methionine-dependent methyltransferases"/>
    <property type="match status" value="1"/>
</dbReference>
<dbReference type="EMBL" id="FRFC01000001">
    <property type="protein sequence ID" value="SHO42672.1"/>
    <property type="molecule type" value="Genomic_DNA"/>
</dbReference>
<keyword evidence="3" id="KW-1185">Reference proteome</keyword>
<organism evidence="2 3">
    <name type="scientific">Nitrosotalea sinensis</name>
    <dbReference type="NCBI Taxonomy" id="1499975"/>
    <lineage>
        <taxon>Archaea</taxon>
        <taxon>Nitrososphaerota</taxon>
        <taxon>Nitrososphaeria</taxon>
        <taxon>Nitrosotaleales</taxon>
        <taxon>Nitrosotaleaceae</taxon>
        <taxon>Nitrosotalea</taxon>
    </lineage>
</organism>
<feature type="domain" description="Methyltransferase type 11" evidence="1">
    <location>
        <begin position="56"/>
        <end position="128"/>
    </location>
</feature>
<dbReference type="Gene3D" id="3.40.50.150">
    <property type="entry name" value="Vaccinia Virus protein VP39"/>
    <property type="match status" value="1"/>
</dbReference>
<dbReference type="InterPro" id="IPR029063">
    <property type="entry name" value="SAM-dependent_MTases_sf"/>
</dbReference>
<dbReference type="Proteomes" id="UP000232412">
    <property type="component" value="Unassembled WGS sequence"/>
</dbReference>
<dbReference type="InterPro" id="IPR013216">
    <property type="entry name" value="Methyltransf_11"/>
</dbReference>
<dbReference type="AlphaFoldDB" id="A0A2H1EE58"/>
<protein>
    <recommendedName>
        <fullName evidence="1">Methyltransferase type 11 domain-containing protein</fullName>
    </recommendedName>
</protein>
<dbReference type="GO" id="GO:0008757">
    <property type="term" value="F:S-adenosylmethionine-dependent methyltransferase activity"/>
    <property type="evidence" value="ECO:0007669"/>
    <property type="project" value="InterPro"/>
</dbReference>
<reference evidence="3" key="1">
    <citation type="submission" date="2016-12" db="EMBL/GenBank/DDBJ databases">
        <authorList>
            <person name="Herbold C."/>
        </authorList>
    </citation>
    <scope>NUCLEOTIDE SEQUENCE [LARGE SCALE GENOMIC DNA]</scope>
</reference>
<gene>
    <name evidence="2" type="ORF">NSIN_10126</name>
</gene>
<dbReference type="OrthoDB" id="1018at2157"/>
<name>A0A2H1EE58_9ARCH</name>
<proteinExistence type="predicted"/>
<sequence length="189" mass="21825">MNWLGKIIQRYVSTDDTVLDLGCGIMQATTDNLEKMLGQNLKNQLIKKISKSDNLRCKSTLGCDLWEKYLKVANRHWPVVKLGMNELDKFIDESFDIVLCIDVLEHLELQEALTAIDHMKRIARKKVIIYTPSSFSTNEQHVENAWGLGDNPHQMHKCFLEPKLLQNMGFEISFPEPDKNTFGVFTKRQ</sequence>
<dbReference type="Pfam" id="PF08241">
    <property type="entry name" value="Methyltransf_11"/>
    <property type="match status" value="1"/>
</dbReference>